<protein>
    <submittedName>
        <fullName evidence="1">Uncharacterized protein</fullName>
    </submittedName>
</protein>
<keyword evidence="2" id="KW-1185">Reference proteome</keyword>
<dbReference type="Proteomes" id="UP001183535">
    <property type="component" value="Unassembled WGS sequence"/>
</dbReference>
<sequence>MPIDPRVPLAVDDIRRRLADTDSISLPRRELTKVWRHADALRLFESWKHDPPDERDAWAEMMKPLRARLSRGRAMELQLALEEAGIHCDPALGRLTSMTAVVRIYRKWRDPKSTAWSAAAS</sequence>
<comment type="caution">
    <text evidence="1">The sequence shown here is derived from an EMBL/GenBank/DDBJ whole genome shotgun (WGS) entry which is preliminary data.</text>
</comment>
<accession>A0ABD5EZZ6</accession>
<dbReference type="RefSeq" id="WP_093834840.1">
    <property type="nucleotide sequence ID" value="NZ_JAVRES010000038.1"/>
</dbReference>
<dbReference type="EMBL" id="JAVRES010000038">
    <property type="protein sequence ID" value="MDT0440151.1"/>
    <property type="molecule type" value="Genomic_DNA"/>
</dbReference>
<organism evidence="1 2">
    <name type="scientific">Streptomyces doudnae</name>
    <dbReference type="NCBI Taxonomy" id="3075536"/>
    <lineage>
        <taxon>Bacteria</taxon>
        <taxon>Bacillati</taxon>
        <taxon>Actinomycetota</taxon>
        <taxon>Actinomycetes</taxon>
        <taxon>Kitasatosporales</taxon>
        <taxon>Streptomycetaceae</taxon>
        <taxon>Streptomyces</taxon>
    </lineage>
</organism>
<proteinExistence type="predicted"/>
<evidence type="ECO:0000313" key="2">
    <source>
        <dbReference type="Proteomes" id="UP001183535"/>
    </source>
</evidence>
<evidence type="ECO:0000313" key="1">
    <source>
        <dbReference type="EMBL" id="MDT0440151.1"/>
    </source>
</evidence>
<reference evidence="2" key="1">
    <citation type="submission" date="2023-07" db="EMBL/GenBank/DDBJ databases">
        <title>30 novel species of actinomycetes from the DSMZ collection.</title>
        <authorList>
            <person name="Nouioui I."/>
        </authorList>
    </citation>
    <scope>NUCLEOTIDE SEQUENCE [LARGE SCALE GENOMIC DNA]</scope>
    <source>
        <strain evidence="2">DSM 41981</strain>
    </source>
</reference>
<gene>
    <name evidence="1" type="ORF">RM877_36385</name>
</gene>
<dbReference type="AlphaFoldDB" id="A0ABD5EZZ6"/>
<name>A0ABD5EZZ6_9ACTN</name>